<reference evidence="6" key="1">
    <citation type="submission" date="2023-07" db="EMBL/GenBank/DDBJ databases">
        <authorList>
            <consortium name="CYATHOMIX"/>
        </authorList>
    </citation>
    <scope>NUCLEOTIDE SEQUENCE</scope>
    <source>
        <strain evidence="6">N/A</strain>
    </source>
</reference>
<comment type="caution">
    <text evidence="6">The sequence shown here is derived from an EMBL/GenBank/DDBJ whole genome shotgun (WGS) entry which is preliminary data.</text>
</comment>
<protein>
    <recommendedName>
        <fullName evidence="8">Transthyretin-like family protein</fullName>
    </recommendedName>
</protein>
<comment type="subcellular location">
    <subcellularLocation>
        <location evidence="1">Secreted</location>
    </subcellularLocation>
</comment>
<dbReference type="InterPro" id="IPR001534">
    <property type="entry name" value="Transthyretin-like"/>
</dbReference>
<dbReference type="GO" id="GO:0009986">
    <property type="term" value="C:cell surface"/>
    <property type="evidence" value="ECO:0007669"/>
    <property type="project" value="InterPro"/>
</dbReference>
<organism evidence="6 7">
    <name type="scientific">Cylicocyclus nassatus</name>
    <name type="common">Nematode worm</name>
    <dbReference type="NCBI Taxonomy" id="53992"/>
    <lineage>
        <taxon>Eukaryota</taxon>
        <taxon>Metazoa</taxon>
        <taxon>Ecdysozoa</taxon>
        <taxon>Nematoda</taxon>
        <taxon>Chromadorea</taxon>
        <taxon>Rhabditida</taxon>
        <taxon>Rhabditina</taxon>
        <taxon>Rhabditomorpha</taxon>
        <taxon>Strongyloidea</taxon>
        <taxon>Strongylidae</taxon>
        <taxon>Cylicocyclus</taxon>
    </lineage>
</organism>
<dbReference type="InterPro" id="IPR038479">
    <property type="entry name" value="Transthyretin-like_sf"/>
</dbReference>
<dbReference type="Proteomes" id="UP001176961">
    <property type="component" value="Unassembled WGS sequence"/>
</dbReference>
<evidence type="ECO:0000313" key="6">
    <source>
        <dbReference type="EMBL" id="CAJ0597779.1"/>
    </source>
</evidence>
<dbReference type="GO" id="GO:0005576">
    <property type="term" value="C:extracellular region"/>
    <property type="evidence" value="ECO:0007669"/>
    <property type="project" value="UniProtKB-SubCell"/>
</dbReference>
<dbReference type="Gene3D" id="2.60.40.3330">
    <property type="match status" value="1"/>
</dbReference>
<gene>
    <name evidence="6" type="ORF">CYNAS_LOCUS9762</name>
</gene>
<evidence type="ECO:0000256" key="1">
    <source>
        <dbReference type="ARBA" id="ARBA00004613"/>
    </source>
</evidence>
<dbReference type="Pfam" id="PF01060">
    <property type="entry name" value="TTR-52"/>
    <property type="match status" value="1"/>
</dbReference>
<keyword evidence="7" id="KW-1185">Reference proteome</keyword>
<evidence type="ECO:0000256" key="4">
    <source>
        <dbReference type="ARBA" id="ARBA00022729"/>
    </source>
</evidence>
<evidence type="ECO:0000256" key="5">
    <source>
        <dbReference type="SAM" id="SignalP"/>
    </source>
</evidence>
<comment type="similarity">
    <text evidence="2">Belongs to the nematode transthyretin-like family.</text>
</comment>
<evidence type="ECO:0000256" key="2">
    <source>
        <dbReference type="ARBA" id="ARBA00010112"/>
    </source>
</evidence>
<sequence length="126" mass="14566">MQAFIFLLFASSCHCVMNFGRLQSAGVKGLVYCKGKPAKGVSVKLYEKEVMFDRLMDKGKTDKYGAFKLWGRAREWSDIEPVLYIYNKCGRRFARKVTIDIPSTYITHFGQKVKFYDVRKVELSKS</sequence>
<dbReference type="PANTHER" id="PTHR21700:SF111">
    <property type="entry name" value="TRANSTHYRETIN-LIKE FAMILY PROTEIN"/>
    <property type="match status" value="1"/>
</dbReference>
<feature type="signal peptide" evidence="5">
    <location>
        <begin position="1"/>
        <end position="15"/>
    </location>
</feature>
<dbReference type="PANTHER" id="PTHR21700">
    <property type="entry name" value="TRANSTHYRETIN-LIKE FAMILY PROTEIN-RELATED"/>
    <property type="match status" value="1"/>
</dbReference>
<keyword evidence="3" id="KW-0964">Secreted</keyword>
<accession>A0AA36GTE1</accession>
<name>A0AA36GTE1_CYLNA</name>
<dbReference type="AlphaFoldDB" id="A0AA36GTE1"/>
<dbReference type="EMBL" id="CATQJL010000223">
    <property type="protein sequence ID" value="CAJ0597779.1"/>
    <property type="molecule type" value="Genomic_DNA"/>
</dbReference>
<evidence type="ECO:0000256" key="3">
    <source>
        <dbReference type="ARBA" id="ARBA00022525"/>
    </source>
</evidence>
<feature type="chain" id="PRO_5041464291" description="Transthyretin-like family protein" evidence="5">
    <location>
        <begin position="16"/>
        <end position="126"/>
    </location>
</feature>
<proteinExistence type="inferred from homology"/>
<evidence type="ECO:0000313" key="7">
    <source>
        <dbReference type="Proteomes" id="UP001176961"/>
    </source>
</evidence>
<evidence type="ECO:0008006" key="8">
    <source>
        <dbReference type="Google" id="ProtNLM"/>
    </source>
</evidence>
<keyword evidence="4 5" id="KW-0732">Signal</keyword>